<dbReference type="PROSITE" id="PS01159">
    <property type="entry name" value="WW_DOMAIN_1"/>
    <property type="match status" value="1"/>
</dbReference>
<dbReference type="InterPro" id="IPR000198">
    <property type="entry name" value="RhoGAP_dom"/>
</dbReference>
<dbReference type="STRING" id="53326.A0A016V405"/>
<name>A0A016V405_9BILA</name>
<dbReference type="Gene3D" id="2.30.29.30">
    <property type="entry name" value="Pleckstrin-homology domain (PH domain)/Phosphotyrosine-binding domain (PTB)"/>
    <property type="match status" value="1"/>
</dbReference>
<feature type="domain" description="Rho-GAP" evidence="5">
    <location>
        <begin position="614"/>
        <end position="827"/>
    </location>
</feature>
<comment type="caution">
    <text evidence="6">The sequence shown here is derived from an EMBL/GenBank/DDBJ whole genome shotgun (WGS) entry which is preliminary data.</text>
</comment>
<dbReference type="InterPro" id="IPR011993">
    <property type="entry name" value="PH-like_dom_sf"/>
</dbReference>
<evidence type="ECO:0000256" key="2">
    <source>
        <dbReference type="SAM" id="MobiDB-lite"/>
    </source>
</evidence>
<feature type="domain" description="WW" evidence="4">
    <location>
        <begin position="95"/>
        <end position="128"/>
    </location>
</feature>
<dbReference type="Pfam" id="PF00169">
    <property type="entry name" value="PH"/>
    <property type="match status" value="1"/>
</dbReference>
<feature type="region of interest" description="Disordered" evidence="2">
    <location>
        <begin position="147"/>
        <end position="235"/>
    </location>
</feature>
<evidence type="ECO:0000259" key="4">
    <source>
        <dbReference type="PROSITE" id="PS50020"/>
    </source>
</evidence>
<dbReference type="GO" id="GO:0007165">
    <property type="term" value="P:signal transduction"/>
    <property type="evidence" value="ECO:0007669"/>
    <property type="project" value="InterPro"/>
</dbReference>
<dbReference type="AlphaFoldDB" id="A0A016V405"/>
<dbReference type="Proteomes" id="UP000024635">
    <property type="component" value="Unassembled WGS sequence"/>
</dbReference>
<keyword evidence="7" id="KW-1185">Reference proteome</keyword>
<feature type="region of interest" description="Disordered" evidence="2">
    <location>
        <begin position="774"/>
        <end position="804"/>
    </location>
</feature>
<dbReference type="CDD" id="cd13233">
    <property type="entry name" value="PH_ARHGAP9-like"/>
    <property type="match status" value="1"/>
</dbReference>
<feature type="region of interest" description="Disordered" evidence="2">
    <location>
        <begin position="34"/>
        <end position="63"/>
    </location>
</feature>
<dbReference type="InterPro" id="IPR001202">
    <property type="entry name" value="WW_dom"/>
</dbReference>
<evidence type="ECO:0000313" key="7">
    <source>
        <dbReference type="Proteomes" id="UP000024635"/>
    </source>
</evidence>
<feature type="compositionally biased region" description="Polar residues" evidence="2">
    <location>
        <begin position="176"/>
        <end position="191"/>
    </location>
</feature>
<dbReference type="InterPro" id="IPR036020">
    <property type="entry name" value="WW_dom_sf"/>
</dbReference>
<evidence type="ECO:0000259" key="3">
    <source>
        <dbReference type="PROSITE" id="PS50003"/>
    </source>
</evidence>
<proteinExistence type="predicted"/>
<dbReference type="Pfam" id="PF00620">
    <property type="entry name" value="RhoGAP"/>
    <property type="match status" value="1"/>
</dbReference>
<dbReference type="SUPFAM" id="SSF50729">
    <property type="entry name" value="PH domain-like"/>
    <property type="match status" value="1"/>
</dbReference>
<evidence type="ECO:0008006" key="8">
    <source>
        <dbReference type="Google" id="ProtNLM"/>
    </source>
</evidence>
<accession>A0A016V405</accession>
<dbReference type="InterPro" id="IPR001849">
    <property type="entry name" value="PH_domain"/>
</dbReference>
<feature type="compositionally biased region" description="Low complexity" evidence="2">
    <location>
        <begin position="219"/>
        <end position="231"/>
    </location>
</feature>
<dbReference type="Gene3D" id="2.20.70.10">
    <property type="match status" value="1"/>
</dbReference>
<keyword evidence="1" id="KW-0343">GTPase activation</keyword>
<dbReference type="PROSITE" id="PS50238">
    <property type="entry name" value="RHOGAP"/>
    <property type="match status" value="1"/>
</dbReference>
<feature type="compositionally biased region" description="Basic and acidic residues" evidence="2">
    <location>
        <begin position="155"/>
        <end position="164"/>
    </location>
</feature>
<dbReference type="InterPro" id="IPR050729">
    <property type="entry name" value="Rho-GAP"/>
</dbReference>
<dbReference type="OrthoDB" id="79452at2759"/>
<dbReference type="PROSITE" id="PS50020">
    <property type="entry name" value="WW_DOMAIN_2"/>
    <property type="match status" value="1"/>
</dbReference>
<feature type="compositionally biased region" description="Polar residues" evidence="2">
    <location>
        <begin position="41"/>
        <end position="60"/>
    </location>
</feature>
<dbReference type="FunFam" id="1.10.555.10:FF:000003">
    <property type="entry name" value="Putative rho GTPase-activating protein 12"/>
    <property type="match status" value="1"/>
</dbReference>
<dbReference type="GO" id="GO:0005096">
    <property type="term" value="F:GTPase activator activity"/>
    <property type="evidence" value="ECO:0007669"/>
    <property type="project" value="UniProtKB-KW"/>
</dbReference>
<dbReference type="SMART" id="SM00324">
    <property type="entry name" value="RhoGAP"/>
    <property type="match status" value="1"/>
</dbReference>
<feature type="domain" description="PH" evidence="3">
    <location>
        <begin position="345"/>
        <end position="457"/>
    </location>
</feature>
<dbReference type="Pfam" id="PF00397">
    <property type="entry name" value="WW"/>
    <property type="match status" value="1"/>
</dbReference>
<sequence length="838" mass="94710">MMATVASSTSTIYENISDTQSANHLEDLKLEDSGTYDADSRSNSNEKITSCSASPELSSSHQDDEKHIYTNIREMDELNNRPFPPVPDVTDVPRRNLNNGWMEYETEAGRTYFYNFETGKSQWIPPRFIRTPAQVQAILQATRTEVDENFSTTSSKHEDSHSTEDESSLDVSSSSRTAQSDEVVLTESTTSSEKKPVYEHTEHTEDFKNSPPVSTYHHAASSSDDTTMMSSFHAHVGPDPLGMSLKQNSTRNHVNQVPAAERSQSFNKRKCSLKNVPLPQVLPSTSSGNLFYGDSGTHSLDRVYPKPEKEPIIYGRFLTSWTDTPCDRRERLESSGSVEVRESVKTIKCGNLELVESAEQTKSRKRDWMVNFMYLTSAHLILYKDEKSAEKHGNHYAAPRGVCDLKGASVSWLVVEKEKRKRKIIQLELSNGCRYLFRSANDIETNEWFDALRDVIARLAVEGSPPLTLTLHMIQLIWVYLELLKIIDFRPSAPQCSGLPIQPAVLDSSCAIVRNPSTLSNRPHSTSMLNKSERCSRRIAHGSSIRSDQMAHSSIECGAATTTTTAGASNWVVDEPRPSRESILEKLIRFFRNRPSVDSLKEKGIYKHEPVFGSTLSAICQLENSFVPKFIRTVTELIESRGLEIDGLYRVSGNLSAVQRIRCQVDQDKYNALVNEEDVHVLTGALKLFFRELAEPVFPLSLTKDFLNAIKLQNPKQRFKRFDELLKMLPPENRETLKMLLRHLQRVAAHSDKNRMQTHNLAIMFGPTLFNSGDEKAPVKKKDANKKKKEQKKEEAPPVQSNSHLAFNMIMQGQIVEYLLTEQNKFEALQGPVQTHPH</sequence>
<dbReference type="SUPFAM" id="SSF51045">
    <property type="entry name" value="WW domain"/>
    <property type="match status" value="1"/>
</dbReference>
<dbReference type="EMBL" id="JARK01001353">
    <property type="protein sequence ID" value="EYC22175.1"/>
    <property type="molecule type" value="Genomic_DNA"/>
</dbReference>
<gene>
    <name evidence="6" type="primary">Acey_s0017.g3193</name>
    <name evidence="6" type="synonym">Acey-tag-325</name>
    <name evidence="6" type="ORF">Y032_0017g3193</name>
</gene>
<dbReference type="PANTHER" id="PTHR23176">
    <property type="entry name" value="RHO/RAC/CDC GTPASE-ACTIVATING PROTEIN"/>
    <property type="match status" value="1"/>
</dbReference>
<protein>
    <recommendedName>
        <fullName evidence="8">RhoGAP domain protein</fullName>
    </recommendedName>
</protein>
<evidence type="ECO:0000256" key="1">
    <source>
        <dbReference type="ARBA" id="ARBA00022468"/>
    </source>
</evidence>
<evidence type="ECO:0000259" key="5">
    <source>
        <dbReference type="PROSITE" id="PS50238"/>
    </source>
</evidence>
<dbReference type="CDD" id="cd00201">
    <property type="entry name" value="WW"/>
    <property type="match status" value="1"/>
</dbReference>
<dbReference type="Gene3D" id="1.10.555.10">
    <property type="entry name" value="Rho GTPase activation protein"/>
    <property type="match status" value="1"/>
</dbReference>
<dbReference type="SMART" id="SM00456">
    <property type="entry name" value="WW"/>
    <property type="match status" value="1"/>
</dbReference>
<organism evidence="6 7">
    <name type="scientific">Ancylostoma ceylanicum</name>
    <dbReference type="NCBI Taxonomy" id="53326"/>
    <lineage>
        <taxon>Eukaryota</taxon>
        <taxon>Metazoa</taxon>
        <taxon>Ecdysozoa</taxon>
        <taxon>Nematoda</taxon>
        <taxon>Chromadorea</taxon>
        <taxon>Rhabditida</taxon>
        <taxon>Rhabditina</taxon>
        <taxon>Rhabditomorpha</taxon>
        <taxon>Strongyloidea</taxon>
        <taxon>Ancylostomatidae</taxon>
        <taxon>Ancylostomatinae</taxon>
        <taxon>Ancylostoma</taxon>
    </lineage>
</organism>
<reference evidence="7" key="1">
    <citation type="journal article" date="2015" name="Nat. Genet.">
        <title>The genome and transcriptome of the zoonotic hookworm Ancylostoma ceylanicum identify infection-specific gene families.</title>
        <authorList>
            <person name="Schwarz E.M."/>
            <person name="Hu Y."/>
            <person name="Antoshechkin I."/>
            <person name="Miller M.M."/>
            <person name="Sternberg P.W."/>
            <person name="Aroian R.V."/>
        </authorList>
    </citation>
    <scope>NUCLEOTIDE SEQUENCE</scope>
    <source>
        <strain evidence="7">HY135</strain>
    </source>
</reference>
<feature type="compositionally biased region" description="Basic and acidic residues" evidence="2">
    <location>
        <begin position="192"/>
        <end position="208"/>
    </location>
</feature>
<dbReference type="SUPFAM" id="SSF48350">
    <property type="entry name" value="GTPase activation domain, GAP"/>
    <property type="match status" value="1"/>
</dbReference>
<dbReference type="PROSITE" id="PS50003">
    <property type="entry name" value="PH_DOMAIN"/>
    <property type="match status" value="1"/>
</dbReference>
<dbReference type="GO" id="GO:0005737">
    <property type="term" value="C:cytoplasm"/>
    <property type="evidence" value="ECO:0007669"/>
    <property type="project" value="TreeGrafter"/>
</dbReference>
<evidence type="ECO:0000313" key="6">
    <source>
        <dbReference type="EMBL" id="EYC22175.1"/>
    </source>
</evidence>
<dbReference type="InterPro" id="IPR008936">
    <property type="entry name" value="Rho_GTPase_activation_prot"/>
</dbReference>
<dbReference type="SMART" id="SM00233">
    <property type="entry name" value="PH"/>
    <property type="match status" value="1"/>
</dbReference>
<dbReference type="PANTHER" id="PTHR23176:SF129">
    <property type="entry name" value="RHO GTPASE ACTIVATING PROTEIN AT 16F, ISOFORM E-RELATED"/>
    <property type="match status" value="1"/>
</dbReference>